<feature type="region of interest" description="Disordered" evidence="3">
    <location>
        <begin position="344"/>
        <end position="376"/>
    </location>
</feature>
<gene>
    <name evidence="5" type="ORF">RchiOBHm_Chr6g0302461</name>
</gene>
<protein>
    <submittedName>
        <fullName evidence="5">Putative transcription factor C3H family</fullName>
    </submittedName>
</protein>
<feature type="domain" description="C3H1-type" evidence="4">
    <location>
        <begin position="380"/>
        <end position="408"/>
    </location>
</feature>
<dbReference type="PANTHER" id="PTHR33400:SF2">
    <property type="entry name" value="ZINC FINGER CCCH DOMAIN-CONTAINING PROTEIN 6"/>
    <property type="match status" value="1"/>
</dbReference>
<dbReference type="EMBL" id="PDCK01000044">
    <property type="protein sequence ID" value="PRQ27169.1"/>
    <property type="molecule type" value="Genomic_DNA"/>
</dbReference>
<evidence type="ECO:0000313" key="6">
    <source>
        <dbReference type="Proteomes" id="UP000238479"/>
    </source>
</evidence>
<dbReference type="PANTHER" id="PTHR33400">
    <property type="entry name" value="ZINC FINGER CCCH DOMAIN-CONTAINING PROTEIN 6-RELATED"/>
    <property type="match status" value="1"/>
</dbReference>
<dbReference type="STRING" id="74649.A0A2P6PZ25"/>
<dbReference type="OrthoDB" id="1928519at2759"/>
<evidence type="ECO:0000256" key="2">
    <source>
        <dbReference type="PROSITE-ProRule" id="PRU00723"/>
    </source>
</evidence>
<keyword evidence="6" id="KW-1185">Reference proteome</keyword>
<dbReference type="GO" id="GO:0008270">
    <property type="term" value="F:zinc ion binding"/>
    <property type="evidence" value="ECO:0007669"/>
    <property type="project" value="UniProtKB-KW"/>
</dbReference>
<proteinExistence type="predicted"/>
<dbReference type="Gramene" id="PRQ27169">
    <property type="protein sequence ID" value="PRQ27169"/>
    <property type="gene ID" value="RchiOBHm_Chr6g0302461"/>
</dbReference>
<feature type="zinc finger region" description="C3H1-type" evidence="2">
    <location>
        <begin position="380"/>
        <end position="408"/>
    </location>
</feature>
<feature type="compositionally biased region" description="Polar residues" evidence="3">
    <location>
        <begin position="363"/>
        <end position="372"/>
    </location>
</feature>
<keyword evidence="2" id="KW-0863">Zinc-finger</keyword>
<comment type="caution">
    <text evidence="5">The sequence shown here is derived from an EMBL/GenBank/DDBJ whole genome shotgun (WGS) entry which is preliminary data.</text>
</comment>
<reference evidence="5 6" key="1">
    <citation type="journal article" date="2018" name="Nat. Genet.">
        <title>The Rosa genome provides new insights in the design of modern roses.</title>
        <authorList>
            <person name="Bendahmane M."/>
        </authorList>
    </citation>
    <scope>NUCLEOTIDE SEQUENCE [LARGE SCALE GENOMIC DNA]</scope>
    <source>
        <strain evidence="6">cv. Old Blush</strain>
    </source>
</reference>
<dbReference type="PROSITE" id="PS50103">
    <property type="entry name" value="ZF_C3H1"/>
    <property type="match status" value="1"/>
</dbReference>
<accession>A0A2P6PZ25</accession>
<evidence type="ECO:0000313" key="5">
    <source>
        <dbReference type="EMBL" id="PRQ27169.1"/>
    </source>
</evidence>
<dbReference type="AlphaFoldDB" id="A0A2P6PZ25"/>
<dbReference type="OMA" id="YQHDASF"/>
<evidence type="ECO:0000256" key="1">
    <source>
        <dbReference type="ARBA" id="ARBA00023125"/>
    </source>
</evidence>
<feature type="region of interest" description="Disordered" evidence="3">
    <location>
        <begin position="410"/>
        <end position="433"/>
    </location>
</feature>
<name>A0A2P6PZ25_ROSCH</name>
<dbReference type="Proteomes" id="UP000238479">
    <property type="component" value="Chromosome 6"/>
</dbReference>
<keyword evidence="2" id="KW-0862">Zinc</keyword>
<evidence type="ECO:0000259" key="4">
    <source>
        <dbReference type="PROSITE" id="PS50103"/>
    </source>
</evidence>
<keyword evidence="2" id="KW-0479">Metal-binding</keyword>
<sequence>MRGLQKRVSWASDVNLSQVKLFLLEDSPSQVGLSAQDHLQAKTSWLSHSSGTGSDDNLPPGFESAHPANQLQIDLSQIPLIRWKSPPRVVLNLAWQVVAGEESKEVESENQRELRVLEAVYPRPSAIPLNPFVDVEESSHNDVQPLSIPITPIEEEDVAISTSSEFMVPFKIPTSSQSFLSMHGTPAQSQSSAANNRNLIASSKPTAGTPIGVEPNVVAAASAALGAIMNGNNEHGNMIDHELLIQILSNPKMIEKLVTDPQAVTRSPSMTSSDPFPLHINNTESIAPLSTAPSSGHFYPQANMGGMGHLSDQSLLSSIPVSSSPSVGPPPAKDINYYKSLIQQHGGDRHDSFPPFGNRPSHHSANQESYNGYKSRESKPKIMKPCIYFNSSRGCRHGANCSFQHDASFQQQGSRVPEVQNAKRMKVDREISS</sequence>
<evidence type="ECO:0000256" key="3">
    <source>
        <dbReference type="SAM" id="MobiDB-lite"/>
    </source>
</evidence>
<keyword evidence="1" id="KW-0238">DNA-binding</keyword>
<dbReference type="GO" id="GO:0003677">
    <property type="term" value="F:DNA binding"/>
    <property type="evidence" value="ECO:0007669"/>
    <property type="project" value="UniProtKB-KW"/>
</dbReference>
<dbReference type="InterPro" id="IPR000571">
    <property type="entry name" value="Znf_CCCH"/>
</dbReference>
<organism evidence="5 6">
    <name type="scientific">Rosa chinensis</name>
    <name type="common">China rose</name>
    <dbReference type="NCBI Taxonomy" id="74649"/>
    <lineage>
        <taxon>Eukaryota</taxon>
        <taxon>Viridiplantae</taxon>
        <taxon>Streptophyta</taxon>
        <taxon>Embryophyta</taxon>
        <taxon>Tracheophyta</taxon>
        <taxon>Spermatophyta</taxon>
        <taxon>Magnoliopsida</taxon>
        <taxon>eudicotyledons</taxon>
        <taxon>Gunneridae</taxon>
        <taxon>Pentapetalae</taxon>
        <taxon>rosids</taxon>
        <taxon>fabids</taxon>
        <taxon>Rosales</taxon>
        <taxon>Rosaceae</taxon>
        <taxon>Rosoideae</taxon>
        <taxon>Rosoideae incertae sedis</taxon>
        <taxon>Rosa</taxon>
    </lineage>
</organism>